<dbReference type="EMBL" id="KN823547">
    <property type="protein sequence ID" value="KIO16510.1"/>
    <property type="molecule type" value="Genomic_DNA"/>
</dbReference>
<organism evidence="1 2">
    <name type="scientific">Tulasnella calospora MUT 4182</name>
    <dbReference type="NCBI Taxonomy" id="1051891"/>
    <lineage>
        <taxon>Eukaryota</taxon>
        <taxon>Fungi</taxon>
        <taxon>Dikarya</taxon>
        <taxon>Basidiomycota</taxon>
        <taxon>Agaricomycotina</taxon>
        <taxon>Agaricomycetes</taxon>
        <taxon>Cantharellales</taxon>
        <taxon>Tulasnellaceae</taxon>
        <taxon>Tulasnella</taxon>
    </lineage>
</organism>
<gene>
    <name evidence="1" type="ORF">M407DRAFT_187702</name>
</gene>
<reference evidence="2" key="2">
    <citation type="submission" date="2015-01" db="EMBL/GenBank/DDBJ databases">
        <title>Evolutionary Origins and Diversification of the Mycorrhizal Mutualists.</title>
        <authorList>
            <consortium name="DOE Joint Genome Institute"/>
            <consortium name="Mycorrhizal Genomics Consortium"/>
            <person name="Kohler A."/>
            <person name="Kuo A."/>
            <person name="Nagy L.G."/>
            <person name="Floudas D."/>
            <person name="Copeland A."/>
            <person name="Barry K.W."/>
            <person name="Cichocki N."/>
            <person name="Veneault-Fourrey C."/>
            <person name="LaButti K."/>
            <person name="Lindquist E.A."/>
            <person name="Lipzen A."/>
            <person name="Lundell T."/>
            <person name="Morin E."/>
            <person name="Murat C."/>
            <person name="Riley R."/>
            <person name="Ohm R."/>
            <person name="Sun H."/>
            <person name="Tunlid A."/>
            <person name="Henrissat B."/>
            <person name="Grigoriev I.V."/>
            <person name="Hibbett D.S."/>
            <person name="Martin F."/>
        </authorList>
    </citation>
    <scope>NUCLEOTIDE SEQUENCE [LARGE SCALE GENOMIC DNA]</scope>
    <source>
        <strain evidence="2">MUT 4182</strain>
    </source>
</reference>
<dbReference type="OrthoDB" id="3192267at2759"/>
<sequence length="117" mass="12234">MSGIQDPPQYVLITSDAVRGPASSTLAHPAIIHYQYADDAPVNVIPPPGGQHTILVMEFDESDPTAQPTVRSLSEDVVVSGIKVSEAPGATAARPPGTEGRSANPSMYVIETSVKIP</sequence>
<feature type="non-terminal residue" evidence="1">
    <location>
        <position position="117"/>
    </location>
</feature>
<dbReference type="Proteomes" id="UP000054248">
    <property type="component" value="Unassembled WGS sequence"/>
</dbReference>
<reference evidence="1 2" key="1">
    <citation type="submission" date="2014-04" db="EMBL/GenBank/DDBJ databases">
        <authorList>
            <consortium name="DOE Joint Genome Institute"/>
            <person name="Kuo A."/>
            <person name="Girlanda M."/>
            <person name="Perotto S."/>
            <person name="Kohler A."/>
            <person name="Nagy L.G."/>
            <person name="Floudas D."/>
            <person name="Copeland A."/>
            <person name="Barry K.W."/>
            <person name="Cichocki N."/>
            <person name="Veneault-Fourrey C."/>
            <person name="LaButti K."/>
            <person name="Lindquist E.A."/>
            <person name="Lipzen A."/>
            <person name="Lundell T."/>
            <person name="Morin E."/>
            <person name="Murat C."/>
            <person name="Sun H."/>
            <person name="Tunlid A."/>
            <person name="Henrissat B."/>
            <person name="Grigoriev I.V."/>
            <person name="Hibbett D.S."/>
            <person name="Martin F."/>
            <person name="Nordberg H.P."/>
            <person name="Cantor M.N."/>
            <person name="Hua S.X."/>
        </authorList>
    </citation>
    <scope>NUCLEOTIDE SEQUENCE [LARGE SCALE GENOMIC DNA]</scope>
    <source>
        <strain evidence="1 2">MUT 4182</strain>
    </source>
</reference>
<evidence type="ECO:0000313" key="1">
    <source>
        <dbReference type="EMBL" id="KIO16510.1"/>
    </source>
</evidence>
<dbReference type="AlphaFoldDB" id="A0A0C3PPS6"/>
<name>A0A0C3PPS6_9AGAM</name>
<dbReference type="HOGENOM" id="CLU_2090660_0_0_1"/>
<evidence type="ECO:0000313" key="2">
    <source>
        <dbReference type="Proteomes" id="UP000054248"/>
    </source>
</evidence>
<protein>
    <submittedName>
        <fullName evidence="1">Uncharacterized protein</fullName>
    </submittedName>
</protein>
<proteinExistence type="predicted"/>
<keyword evidence="2" id="KW-1185">Reference proteome</keyword>
<accession>A0A0C3PPS6</accession>